<gene>
    <name evidence="1" type="ORF">CHLRE_02g117750v5</name>
</gene>
<evidence type="ECO:0000313" key="2">
    <source>
        <dbReference type="Proteomes" id="UP000006906"/>
    </source>
</evidence>
<dbReference type="RefSeq" id="XP_001702455.2">
    <property type="nucleotide sequence ID" value="XM_001702403.2"/>
</dbReference>
<keyword evidence="2" id="KW-1185">Reference proteome</keyword>
<dbReference type="KEGG" id="cre:CHLRE_02g117750v5"/>
<dbReference type="Proteomes" id="UP000006906">
    <property type="component" value="Chromosome 2"/>
</dbReference>
<dbReference type="AlphaFoldDB" id="A0A2K3E3F2"/>
<dbReference type="Gramene" id="PNW87318">
    <property type="protein sequence ID" value="PNW87318"/>
    <property type="gene ID" value="CHLRE_02g117750v5"/>
</dbReference>
<dbReference type="InParanoid" id="A0A2K3E3F2"/>
<sequence length="107" mass="10915">MPATIDAQSTLMRPCGHAAGIAIWRGGGGCTRPGGGDAVLSPAEAASVLVQLACSSGAARLEWLVGRLQACGVQLPQQLTRGQAECVAASGNAMAVQWLRDRNMLVG</sequence>
<evidence type="ECO:0000313" key="1">
    <source>
        <dbReference type="EMBL" id="PNW87318.1"/>
    </source>
</evidence>
<reference evidence="1 2" key="1">
    <citation type="journal article" date="2007" name="Science">
        <title>The Chlamydomonas genome reveals the evolution of key animal and plant functions.</title>
        <authorList>
            <person name="Merchant S.S."/>
            <person name="Prochnik S.E."/>
            <person name="Vallon O."/>
            <person name="Harris E.H."/>
            <person name="Karpowicz S.J."/>
            <person name="Witman G.B."/>
            <person name="Terry A."/>
            <person name="Salamov A."/>
            <person name="Fritz-Laylin L.K."/>
            <person name="Marechal-Drouard L."/>
            <person name="Marshall W.F."/>
            <person name="Qu L.H."/>
            <person name="Nelson D.R."/>
            <person name="Sanderfoot A.A."/>
            <person name="Spalding M.H."/>
            <person name="Kapitonov V.V."/>
            <person name="Ren Q."/>
            <person name="Ferris P."/>
            <person name="Lindquist E."/>
            <person name="Shapiro H."/>
            <person name="Lucas S.M."/>
            <person name="Grimwood J."/>
            <person name="Schmutz J."/>
            <person name="Cardol P."/>
            <person name="Cerutti H."/>
            <person name="Chanfreau G."/>
            <person name="Chen C.L."/>
            <person name="Cognat V."/>
            <person name="Croft M.T."/>
            <person name="Dent R."/>
            <person name="Dutcher S."/>
            <person name="Fernandez E."/>
            <person name="Fukuzawa H."/>
            <person name="Gonzalez-Ballester D."/>
            <person name="Gonzalez-Halphen D."/>
            <person name="Hallmann A."/>
            <person name="Hanikenne M."/>
            <person name="Hippler M."/>
            <person name="Inwood W."/>
            <person name="Jabbari K."/>
            <person name="Kalanon M."/>
            <person name="Kuras R."/>
            <person name="Lefebvre P.A."/>
            <person name="Lemaire S.D."/>
            <person name="Lobanov A.V."/>
            <person name="Lohr M."/>
            <person name="Manuell A."/>
            <person name="Meier I."/>
            <person name="Mets L."/>
            <person name="Mittag M."/>
            <person name="Mittelmeier T."/>
            <person name="Moroney J.V."/>
            <person name="Moseley J."/>
            <person name="Napoli C."/>
            <person name="Nedelcu A.M."/>
            <person name="Niyogi K."/>
            <person name="Novoselov S.V."/>
            <person name="Paulsen I.T."/>
            <person name="Pazour G."/>
            <person name="Purton S."/>
            <person name="Ral J.P."/>
            <person name="Riano-Pachon D.M."/>
            <person name="Riekhof W."/>
            <person name="Rymarquis L."/>
            <person name="Schroda M."/>
            <person name="Stern D."/>
            <person name="Umen J."/>
            <person name="Willows R."/>
            <person name="Wilson N."/>
            <person name="Zimmer S.L."/>
            <person name="Allmer J."/>
            <person name="Balk J."/>
            <person name="Bisova K."/>
            <person name="Chen C.J."/>
            <person name="Elias M."/>
            <person name="Gendler K."/>
            <person name="Hauser C."/>
            <person name="Lamb M.R."/>
            <person name="Ledford H."/>
            <person name="Long J.C."/>
            <person name="Minagawa J."/>
            <person name="Page M.D."/>
            <person name="Pan J."/>
            <person name="Pootakham W."/>
            <person name="Roje S."/>
            <person name="Rose A."/>
            <person name="Stahlberg E."/>
            <person name="Terauchi A.M."/>
            <person name="Yang P."/>
            <person name="Ball S."/>
            <person name="Bowler C."/>
            <person name="Dieckmann C.L."/>
            <person name="Gladyshev V.N."/>
            <person name="Green P."/>
            <person name="Jorgensen R."/>
            <person name="Mayfield S."/>
            <person name="Mueller-Roeber B."/>
            <person name="Rajamani S."/>
            <person name="Sayre R.T."/>
            <person name="Brokstein P."/>
            <person name="Dubchak I."/>
            <person name="Goodstein D."/>
            <person name="Hornick L."/>
            <person name="Huang Y.W."/>
            <person name="Jhaveri J."/>
            <person name="Luo Y."/>
            <person name="Martinez D."/>
            <person name="Ngau W.C."/>
            <person name="Otillar B."/>
            <person name="Poliakov A."/>
            <person name="Porter A."/>
            <person name="Szajkowski L."/>
            <person name="Werner G."/>
            <person name="Zhou K."/>
            <person name="Grigoriev I.V."/>
            <person name="Rokhsar D.S."/>
            <person name="Grossman A.R."/>
        </authorList>
    </citation>
    <scope>NUCLEOTIDE SEQUENCE [LARGE SCALE GENOMIC DNA]</scope>
    <source>
        <strain evidence="2">CC-503</strain>
    </source>
</reference>
<protein>
    <submittedName>
        <fullName evidence="1">Uncharacterized protein</fullName>
    </submittedName>
</protein>
<dbReference type="PaxDb" id="3055-EDO96950"/>
<organism evidence="1 2">
    <name type="scientific">Chlamydomonas reinhardtii</name>
    <name type="common">Chlamydomonas smithii</name>
    <dbReference type="NCBI Taxonomy" id="3055"/>
    <lineage>
        <taxon>Eukaryota</taxon>
        <taxon>Viridiplantae</taxon>
        <taxon>Chlorophyta</taxon>
        <taxon>core chlorophytes</taxon>
        <taxon>Chlorophyceae</taxon>
        <taxon>CS clade</taxon>
        <taxon>Chlamydomonadales</taxon>
        <taxon>Chlamydomonadaceae</taxon>
        <taxon>Chlamydomonas</taxon>
    </lineage>
</organism>
<accession>A0A2K3E3F2</accession>
<dbReference type="EMBL" id="CM008963">
    <property type="protein sequence ID" value="PNW87318.1"/>
    <property type="molecule type" value="Genomic_DNA"/>
</dbReference>
<name>A0A2K3E3F2_CHLRE</name>
<dbReference type="GeneID" id="5727994"/>
<proteinExistence type="predicted"/>